<gene>
    <name evidence="1" type="ORF">PENTCL1PPCAC_6713</name>
</gene>
<dbReference type="InterPro" id="IPR036388">
    <property type="entry name" value="WH-like_DNA-bd_sf"/>
</dbReference>
<keyword evidence="2" id="KW-1185">Reference proteome</keyword>
<proteinExistence type="predicted"/>
<organism evidence="1 2">
    <name type="scientific">Pristionchus entomophagus</name>
    <dbReference type="NCBI Taxonomy" id="358040"/>
    <lineage>
        <taxon>Eukaryota</taxon>
        <taxon>Metazoa</taxon>
        <taxon>Ecdysozoa</taxon>
        <taxon>Nematoda</taxon>
        <taxon>Chromadorea</taxon>
        <taxon>Rhabditida</taxon>
        <taxon>Rhabditina</taxon>
        <taxon>Diplogasteromorpha</taxon>
        <taxon>Diplogasteroidea</taxon>
        <taxon>Neodiplogasteridae</taxon>
        <taxon>Pristionchus</taxon>
    </lineage>
</organism>
<evidence type="ECO:0000313" key="1">
    <source>
        <dbReference type="EMBL" id="GMS84538.1"/>
    </source>
</evidence>
<protein>
    <submittedName>
        <fullName evidence="1">Uncharacterized protein</fullName>
    </submittedName>
</protein>
<reference evidence="1" key="1">
    <citation type="submission" date="2023-10" db="EMBL/GenBank/DDBJ databases">
        <title>Genome assembly of Pristionchus species.</title>
        <authorList>
            <person name="Yoshida K."/>
            <person name="Sommer R.J."/>
        </authorList>
    </citation>
    <scope>NUCLEOTIDE SEQUENCE</scope>
    <source>
        <strain evidence="1">RS0144</strain>
    </source>
</reference>
<comment type="caution">
    <text evidence="1">The sequence shown here is derived from an EMBL/GenBank/DDBJ whole genome shotgun (WGS) entry which is preliminary data.</text>
</comment>
<dbReference type="AlphaFoldDB" id="A0AAV5SV80"/>
<sequence length="298" mass="31961">MSFDMSFGDGAGWGGDTSFATETSGKDSESSKLADRLPIPAQIALLATLSEDKVVFGSMMFSSAHTIGDLAEVIGEGQNKQFKLADPQDPSSTFTVMAYGIMADDGSSGGNSDDFPIGTRVMVAGKLRSFDGLVSMLTFKIRTLEHDLEYDCFVKEAEIAKLYWEKNVPTLLRNGETSLDGIAAGRPVPREGGGGGVAPSMSAASVTRTVSSSAASHRPATAAPLNKQFGDVRDKVLDCLKEQARVSSETGNDRKVRWIRIGREVMNNIEGSPYGALEFLSQEGTIYCTVDDEHYETV</sequence>
<dbReference type="EMBL" id="BTSX01000002">
    <property type="protein sequence ID" value="GMS84538.1"/>
    <property type="molecule type" value="Genomic_DNA"/>
</dbReference>
<dbReference type="Gene3D" id="1.10.10.10">
    <property type="entry name" value="Winged helix-like DNA-binding domain superfamily/Winged helix DNA-binding domain"/>
    <property type="match status" value="1"/>
</dbReference>
<dbReference type="Proteomes" id="UP001432027">
    <property type="component" value="Unassembled WGS sequence"/>
</dbReference>
<name>A0AAV5SV80_9BILA</name>
<accession>A0AAV5SV80</accession>
<evidence type="ECO:0000313" key="2">
    <source>
        <dbReference type="Proteomes" id="UP001432027"/>
    </source>
</evidence>